<feature type="region of interest" description="Disordered" evidence="1">
    <location>
        <begin position="317"/>
        <end position="352"/>
    </location>
</feature>
<keyword evidence="4" id="KW-1185">Reference proteome</keyword>
<reference evidence="3 4" key="1">
    <citation type="submission" date="2015-02" db="EMBL/GenBank/DDBJ databases">
        <title>Draft genome sequences of ten Microbacterium spp. with emphasis on heavy metal contaminated environments.</title>
        <authorList>
            <person name="Corretto E."/>
        </authorList>
    </citation>
    <scope>NUCLEOTIDE SEQUENCE [LARGE SCALE GENOMIC DNA]</scope>
    <source>
        <strain evidence="3 4">DSM 12510</strain>
    </source>
</reference>
<evidence type="ECO:0000313" key="4">
    <source>
        <dbReference type="Proteomes" id="UP000033956"/>
    </source>
</evidence>
<evidence type="ECO:0000313" key="3">
    <source>
        <dbReference type="EMBL" id="KJL37579.1"/>
    </source>
</evidence>
<dbReference type="InterPro" id="IPR013610">
    <property type="entry name" value="ArdC_N"/>
</dbReference>
<dbReference type="Proteomes" id="UP000033956">
    <property type="component" value="Unassembled WGS sequence"/>
</dbReference>
<gene>
    <name evidence="3" type="ORF">RS81_03336</name>
</gene>
<dbReference type="EMBL" id="JYIZ01000057">
    <property type="protein sequence ID" value="KJL37579.1"/>
    <property type="molecule type" value="Genomic_DNA"/>
</dbReference>
<feature type="domain" description="N-terminal" evidence="2">
    <location>
        <begin position="17"/>
        <end position="107"/>
    </location>
</feature>
<dbReference type="OrthoDB" id="7605626at2"/>
<dbReference type="STRING" id="92835.RS81_03336"/>
<sequence length="352" mass="38788">MTDEQRASSSAEEKLREVHERLARAVEELTSGDEWRRALEFAARFRTRSFNNTLLIWVQHASAFEHGLVPEPVPTFVAGFRQWQQLGHQVLKGQRGYAILAPVTGNFATQTPNDSMSWRRLRRGERPQAGEVVRSRLIGVRPAYVWDVSQTSGPPIPGQQRPELLRGEAPADLWNELARLVEADDFSLSSVPDSTDIGGANGRTDFLARTVVVRADMDAAARVKTLTHELAHIRLHGPDHEAISHRGIGEVEAESVALMVGAAHGMDTSIYTIPYVASWASTVNGKTVAEVVQDTGERVRRASVEILDALTTKAHRGHTSVQLERGAPDAHFSRPADRPVGREVAGRPTCSR</sequence>
<evidence type="ECO:0000259" key="2">
    <source>
        <dbReference type="Pfam" id="PF08401"/>
    </source>
</evidence>
<evidence type="ECO:0000256" key="1">
    <source>
        <dbReference type="SAM" id="MobiDB-lite"/>
    </source>
</evidence>
<dbReference type="Pfam" id="PF08401">
    <property type="entry name" value="ArdcN"/>
    <property type="match status" value="1"/>
</dbReference>
<dbReference type="GO" id="GO:0003697">
    <property type="term" value="F:single-stranded DNA binding"/>
    <property type="evidence" value="ECO:0007669"/>
    <property type="project" value="InterPro"/>
</dbReference>
<dbReference type="AlphaFoldDB" id="A0A0M2H2A2"/>
<proteinExistence type="predicted"/>
<dbReference type="PATRIC" id="fig|92835.4.peg.3371"/>
<accession>A0A0M2H2A2</accession>
<organism evidence="3 4">
    <name type="scientific">Microbacterium terrae</name>
    <dbReference type="NCBI Taxonomy" id="69369"/>
    <lineage>
        <taxon>Bacteria</taxon>
        <taxon>Bacillati</taxon>
        <taxon>Actinomycetota</taxon>
        <taxon>Actinomycetes</taxon>
        <taxon>Micrococcales</taxon>
        <taxon>Microbacteriaceae</taxon>
        <taxon>Microbacterium</taxon>
    </lineage>
</organism>
<protein>
    <recommendedName>
        <fullName evidence="2">N-terminal domain-containing protein</fullName>
    </recommendedName>
</protein>
<name>A0A0M2H2A2_9MICO</name>
<feature type="compositionally biased region" description="Basic and acidic residues" evidence="1">
    <location>
        <begin position="326"/>
        <end position="345"/>
    </location>
</feature>
<comment type="caution">
    <text evidence="3">The sequence shown here is derived from an EMBL/GenBank/DDBJ whole genome shotgun (WGS) entry which is preliminary data.</text>
</comment>
<dbReference type="RefSeq" id="WP_045277214.1">
    <property type="nucleotide sequence ID" value="NZ_BAAAUP010000002.1"/>
</dbReference>